<evidence type="ECO:0000256" key="2">
    <source>
        <dbReference type="ARBA" id="ARBA00022450"/>
    </source>
</evidence>
<keyword evidence="2" id="KW-0596">Phosphopantetheine</keyword>
<dbReference type="InterPro" id="IPR006162">
    <property type="entry name" value="Ppantetheine_attach_site"/>
</dbReference>
<keyword evidence="3" id="KW-0597">Phosphoprotein</keyword>
<dbReference type="Gene3D" id="2.30.38.10">
    <property type="entry name" value="Luciferase, Domain 3"/>
    <property type="match status" value="3"/>
</dbReference>
<reference evidence="5 6" key="1">
    <citation type="submission" date="2024-09" db="EMBL/GenBank/DDBJ databases">
        <authorList>
            <person name="Sun Q."/>
            <person name="Mori K."/>
        </authorList>
    </citation>
    <scope>NUCLEOTIDE SEQUENCE [LARGE SCALE GENOMIC DNA]</scope>
    <source>
        <strain evidence="5 6">TBRC 7907</strain>
    </source>
</reference>
<dbReference type="InterPro" id="IPR020845">
    <property type="entry name" value="AMP-binding_CS"/>
</dbReference>
<feature type="domain" description="Carrier" evidence="4">
    <location>
        <begin position="3017"/>
        <end position="3092"/>
    </location>
</feature>
<dbReference type="NCBIfam" id="TIGR01733">
    <property type="entry name" value="AA-adenyl-dom"/>
    <property type="match status" value="3"/>
</dbReference>
<dbReference type="CDD" id="cd17646">
    <property type="entry name" value="A_NRPS_AB3403-like"/>
    <property type="match status" value="1"/>
</dbReference>
<comment type="cofactor">
    <cofactor evidence="1">
        <name>pantetheine 4'-phosphate</name>
        <dbReference type="ChEBI" id="CHEBI:47942"/>
    </cofactor>
</comment>
<evidence type="ECO:0000256" key="3">
    <source>
        <dbReference type="ARBA" id="ARBA00022553"/>
    </source>
</evidence>
<dbReference type="RefSeq" id="WP_377850488.1">
    <property type="nucleotide sequence ID" value="NZ_JBHLZU010000004.1"/>
</dbReference>
<dbReference type="EMBL" id="JBHLZU010000004">
    <property type="protein sequence ID" value="MFB9903359.1"/>
    <property type="molecule type" value="Genomic_DNA"/>
</dbReference>
<dbReference type="Gene3D" id="1.10.1200.10">
    <property type="entry name" value="ACP-like"/>
    <property type="match status" value="2"/>
</dbReference>
<dbReference type="Pfam" id="PF13193">
    <property type="entry name" value="AMP-binding_C"/>
    <property type="match status" value="3"/>
</dbReference>
<gene>
    <name evidence="5" type="ORF">ACFFQA_05350</name>
</gene>
<evidence type="ECO:0000313" key="6">
    <source>
        <dbReference type="Proteomes" id="UP001589693"/>
    </source>
</evidence>
<evidence type="ECO:0000256" key="1">
    <source>
        <dbReference type="ARBA" id="ARBA00001957"/>
    </source>
</evidence>
<dbReference type="Gene3D" id="3.30.300.30">
    <property type="match status" value="3"/>
</dbReference>
<dbReference type="SMART" id="SM00823">
    <property type="entry name" value="PKS_PP"/>
    <property type="match status" value="3"/>
</dbReference>
<dbReference type="InterPro" id="IPR036736">
    <property type="entry name" value="ACP-like_sf"/>
</dbReference>
<dbReference type="SUPFAM" id="SSF56801">
    <property type="entry name" value="Acetyl-CoA synthetase-like"/>
    <property type="match status" value="3"/>
</dbReference>
<accession>A0ABV5ZUM9</accession>
<dbReference type="SUPFAM" id="SSF52777">
    <property type="entry name" value="CoA-dependent acyltransferases"/>
    <property type="match status" value="6"/>
</dbReference>
<proteinExistence type="predicted"/>
<dbReference type="CDD" id="cd05930">
    <property type="entry name" value="A_NRPS"/>
    <property type="match status" value="1"/>
</dbReference>
<dbReference type="Gene3D" id="3.40.50.980">
    <property type="match status" value="6"/>
</dbReference>
<dbReference type="PROSITE" id="PS00455">
    <property type="entry name" value="AMP_BINDING"/>
    <property type="match status" value="3"/>
</dbReference>
<keyword evidence="6" id="KW-1185">Reference proteome</keyword>
<dbReference type="InterPro" id="IPR000873">
    <property type="entry name" value="AMP-dep_synth/lig_dom"/>
</dbReference>
<feature type="domain" description="Carrier" evidence="4">
    <location>
        <begin position="941"/>
        <end position="1016"/>
    </location>
</feature>
<dbReference type="Pfam" id="PF00550">
    <property type="entry name" value="PP-binding"/>
    <property type="match status" value="3"/>
</dbReference>
<dbReference type="InterPro" id="IPR001031">
    <property type="entry name" value="Thioesterase"/>
</dbReference>
<dbReference type="Pfam" id="PF00975">
    <property type="entry name" value="Thioesterase"/>
    <property type="match status" value="1"/>
</dbReference>
<dbReference type="SUPFAM" id="SSF53474">
    <property type="entry name" value="alpha/beta-Hydrolases"/>
    <property type="match status" value="1"/>
</dbReference>
<evidence type="ECO:0000313" key="5">
    <source>
        <dbReference type="EMBL" id="MFB9903359.1"/>
    </source>
</evidence>
<evidence type="ECO:0000259" key="4">
    <source>
        <dbReference type="PROSITE" id="PS50075"/>
    </source>
</evidence>
<dbReference type="InterPro" id="IPR023213">
    <property type="entry name" value="CAT-like_dom_sf"/>
</dbReference>
<dbReference type="PROSITE" id="PS50075">
    <property type="entry name" value="CARRIER"/>
    <property type="match status" value="3"/>
</dbReference>
<dbReference type="CDD" id="cd17652">
    <property type="entry name" value="A_NRPS_CmdD_like"/>
    <property type="match status" value="1"/>
</dbReference>
<protein>
    <submittedName>
        <fullName evidence="5">Amino acid adenylation domain-containing protein</fullName>
    </submittedName>
</protein>
<dbReference type="InterPro" id="IPR010071">
    <property type="entry name" value="AA_adenyl_dom"/>
</dbReference>
<comment type="caution">
    <text evidence="5">The sequence shown here is derived from an EMBL/GenBank/DDBJ whole genome shotgun (WGS) entry which is preliminary data.</text>
</comment>
<dbReference type="PANTHER" id="PTHR45527:SF1">
    <property type="entry name" value="FATTY ACID SYNTHASE"/>
    <property type="match status" value="1"/>
</dbReference>
<dbReference type="InterPro" id="IPR029058">
    <property type="entry name" value="AB_hydrolase_fold"/>
</dbReference>
<dbReference type="PROSITE" id="PS00012">
    <property type="entry name" value="PHOSPHOPANTETHEINE"/>
    <property type="match status" value="3"/>
</dbReference>
<dbReference type="InterPro" id="IPR020806">
    <property type="entry name" value="PKS_PP-bd"/>
</dbReference>
<dbReference type="InterPro" id="IPR025110">
    <property type="entry name" value="AMP-bd_C"/>
</dbReference>
<dbReference type="Gene3D" id="3.30.559.30">
    <property type="entry name" value="Nonribosomal peptide synthetase, condensation domain"/>
    <property type="match status" value="3"/>
</dbReference>
<dbReference type="CDD" id="cd19543">
    <property type="entry name" value="DCL_NRPS"/>
    <property type="match status" value="1"/>
</dbReference>
<dbReference type="NCBIfam" id="NF003417">
    <property type="entry name" value="PRK04813.1"/>
    <property type="match status" value="3"/>
</dbReference>
<feature type="domain" description="Carrier" evidence="4">
    <location>
        <begin position="1985"/>
        <end position="2060"/>
    </location>
</feature>
<organism evidence="5 6">
    <name type="scientific">Allokutzneria oryzae</name>
    <dbReference type="NCBI Taxonomy" id="1378989"/>
    <lineage>
        <taxon>Bacteria</taxon>
        <taxon>Bacillati</taxon>
        <taxon>Actinomycetota</taxon>
        <taxon>Actinomycetes</taxon>
        <taxon>Pseudonocardiales</taxon>
        <taxon>Pseudonocardiaceae</taxon>
        <taxon>Allokutzneria</taxon>
    </lineage>
</organism>
<sequence length="3346" mass="362336">MKPSGLEDVLPLSPLQEGLLFHALYDDEAVDVYNTQLVLHLRGRLDAGLLRASAEAVLLRHANLRAGFRLRKNGQPMQVIPRGVAPAWAELAMDEAEFERFLVTDRTTRFDLAHPPLLRFSLVRMGDDDHRLVITNHHILLDGWSAPLLVQELFAIYERGGSATGLPKPTPYRNYLAWLGKQDKPGSELAWREALAGLDEPTLVAPAVPGREPVLPERIFTELSPSRSARLVETAREHGLTLNTLVQAAWAIVVGQLTGRRDVVFGATVSGRPAEIPGVESMIGLFINTLPVRVRLDPATGLLDTLTRLQDEQSRLMAHQHLSLAEIQRQAGIGELFDTITVFENYPFDDGGEQELGGLSVAGMDGGGATHYPLSLITGMAGDRLVARVDFRPDLFDRAQGEAVAARFLRVLESFDLARPTGRVDALLPAERAKVVAEWNDTASELPSRTLPELLEAQAHREDVALTFDGNSLSYVELHEHANRLAHYLISEGVGPESVVALAMPRSVELMVGLLGVLKAGAAYLPVDPSYPPERIAFMLDDAAPAKVLSTSAMSLPALELDKHDFSEYPATAPTDTGLRLGNTAYVMYTSGSTGRPKGVQISHEAVVNRLDGMQRAYQLDTDDRVLQKTASSFDVSVWEFFWPLLQGASIVMAQPDGHRDPAYLAELIQAEGVTTVHFVPPMLQVFLQHPAASGCTSLRRVFCGGEALPEELHRQFRDVLGIPLHHLYGPTEATIDVTAWDGGQEIGPGNAPIGFPVWNTQVYVLDSALRPVPAGVVGEFYLAGVQLARGYLNRPGLTADRFVANPFGAPGARMYRSGDLAKWNADGSIQFVGRADHQVKVRGLRIEPGEIEAALTEHPDVDQAVVVVREDNPGDKRIVGYVVPQGNADELRQHVKARLPEHMIPTAFVALDALPLTPSGKLDRAALPAPEATVVAAGRAPRSPKEEILCGLFAEVLGVGRVGVDDDFFDLGGHSLLATRLISRIRSTFSVEVPIRALFEAPTPAALVSRLDSSTSARPPVRAVDRPEHPPLSFAQQRLWFLHRLEGPSATYNIPMALRLSGALDVAALEAALGDVMTRHEALRTVFPDIDGTPYQHVLPTVDVRLDVRETDHLAEALAEAAGYAFDLAGEVPLRATLFRLGADEHVLLLLMHHIVGDGWSTAPLGVDLSVAYTARTQGKAPAWSPLPVQYVDYALWQHELHGVDEQLEYWKQTLSGAPELLELPADRARPAVSTNKGALVNLSLDEQTHRGIVALARQNQASVFMVVQAGIAALLTRLGAGTDIPLGTAIAGRTDEALDELIGFFINTLVLRTDTSGDPSFRELLGRVRETDLAAYANQDVPFERLVEALNPARSLAHHPLFQVMLTFQNNAASDFTMPGLTVSGEPVGAEISKLDLSFFLEENYTDDGQPSGVDGAIQYATDLFDAETAQSFADRFARLLAAAVTEPDKPIGDLEVLSAQERSNVLDAWNHPGREVVRTTVPELFTAQVAKTPDAIAVAFEDTELSYAELDERANRLARHLISLGAGPEKFVAIALPRSVDLVVALLAVFQAGAAYLPIDPDYPADRIAFMLEDVAPTLALTTDELAGLFPEELPQARIADAECYPSTVVTGVERNHSAAAYVIFTSGSTGKPKGVVVEHYSLNVYLAWARDAYRSVSGRVLVHSPVSFDLTVTGLFAPLTSGGCAHLVKLDDGAPDGPSSSRPTFVKATPSHLALLMALPEEFSPTEQLVLGGESLMGELLDQWRHRHPAATVVNEYGPTETTVGCTEYRIEPGDRVPGGVITIGKPVWNTRMYALDAKLRPVPPGVTGELYISGDLVTRGYLNRLGLTATKFVADPYGPPGSRMYRSGDLGRWNRFGQLEFVARVDHQVKLRGFRIELGEIEAVVGQHPAVAHAAVLLREDQPGDQRLVAYVVKDGISTEDPLAGSSIGIEELRDYAADRLPEYMVPSAFVELEQLPFTANGKLNRDALPAPEVSGSGQAPRTEHEEVLCGLFAEVLGVPDVGIEDNFFDLGGHSLLATKLVSKIRAALGAEIGIRVLFEAPTVAALAERLGIAEKARPRLSKRERPARLPLSSAQRRLWFMYRFEGASPTYNVPLALRLTGELDLQALRAAIEDVVARHESLRTIFPSVDGQPYQHILDDARPVLIEGDISELDSAVSYAFELDSELPIRSWLFRAADDEHVLLVLIHHIVGDGWSMGPLVRDLGDAYAARRSGNAPTWQPLPVQYADHTLWQQEVLGSEDDENSAIAKQTEFWRTTLTGLPELIELPTDRPRPAVVGYQGATVPFAIDAELHAALAALAKDSNASVFMVLQAVLSALLTRLGAGTDIPLGTAVAGRTDEAVNDLIGFFVNTLVLRTDTSGEVGLRELLGQVRDADLSAFANQDVPFERLVEVLNPTRSLSHHPLFQVMLTLQNLDAAEPSFAGLQVRAEDIGTDAAKVDLAFALEEDHDNGRPAGIEGILRYSTDLFDRETAQRLAQRFVRFLAVAVSDPDRPLCRIDVLSDDEQRDVLGGWNNSATPVPSLTWPELFSEQVRRTPLNPAVEFEGTTLSYVELDDRANRLANRLVELGAGPESVVALALPRSADFVVAVLAVLKSGAAYLPVDPDYPADRISYMLNDAQPTCVISDGSLAGFTVPLVDLSTEALESLPAEEPRVSRSLDSPAYVIYTSGSTGRPKGVVVSHRGIASLAANQAQRYDAGPGSRVVQFVSPSFDVSVSELALALLSGGCLVIPPKTLAEQRLATFLAERRITHIHIPPSVLAGVPRVRLPDLRVVVTGAESSPPELIAFWSTGRRMINAYGPTEATVDVASWICEPGSDQPVPIGSPIANARVYVLDSGLRPVPPGVVGELYTAGFGLARGYLRRPGLTAERFVASPFAPGERMYRTGDLVRWRAQGHLEFVGRVDNQVKIRGLRIELGEVEAAVAAHPSVAQAAVVVREDRPGDKRLVGYVVLTENVTGSELRAHVAESVPAHMVPSVLVTLEALPLTPNGKVDHRALPVPGAVAADEGRGPRSLREEVLCGLFAEVLELPKVSIDANFFELGGHSLLAMRLTSRIADVLGQEIAVRVLFEAATVAELAMRLDGVVDETSPLLPLRTKGDRAPLFCAHPSLGLSWCYSGLVQRLDDSYPVYGLQARGLDGSGELPESLEDMARDYIEQMRTVQPHGPYHLLGYSIGGNIVHAIATALQEQGEEVGLLAVLDARPGDPAQPGPIETQRPLTAKDVLARMSEDAGGERTDDEDRQREKAMSLLAEAMGGSADPHQLNVMINSIRVVTGHRPAAFKGDLTLIVSDQGGEVLERAWAPYVGGEVEVTTIDCGHHDLLLPGPLARICEVVADRIT</sequence>
<name>A0ABV5ZUM9_9PSEU</name>
<dbReference type="CDD" id="cd19540">
    <property type="entry name" value="LCL_NRPS-like"/>
    <property type="match status" value="2"/>
</dbReference>
<dbReference type="Gene3D" id="3.30.559.10">
    <property type="entry name" value="Chloramphenicol acetyltransferase-like domain"/>
    <property type="match status" value="3"/>
</dbReference>
<dbReference type="InterPro" id="IPR045851">
    <property type="entry name" value="AMP-bd_C_sf"/>
</dbReference>
<dbReference type="SUPFAM" id="SSF47336">
    <property type="entry name" value="ACP-like"/>
    <property type="match status" value="3"/>
</dbReference>
<dbReference type="Gene3D" id="3.40.50.1820">
    <property type="entry name" value="alpha/beta hydrolase"/>
    <property type="match status" value="1"/>
</dbReference>
<dbReference type="Pfam" id="PF00501">
    <property type="entry name" value="AMP-binding"/>
    <property type="match status" value="3"/>
</dbReference>
<dbReference type="Pfam" id="PF00668">
    <property type="entry name" value="Condensation"/>
    <property type="match status" value="3"/>
</dbReference>
<dbReference type="InterPro" id="IPR009081">
    <property type="entry name" value="PP-bd_ACP"/>
</dbReference>
<dbReference type="Proteomes" id="UP001589693">
    <property type="component" value="Unassembled WGS sequence"/>
</dbReference>
<dbReference type="InterPro" id="IPR001242">
    <property type="entry name" value="Condensation_dom"/>
</dbReference>
<dbReference type="PANTHER" id="PTHR45527">
    <property type="entry name" value="NONRIBOSOMAL PEPTIDE SYNTHETASE"/>
    <property type="match status" value="1"/>
</dbReference>